<dbReference type="AlphaFoldDB" id="A0A3D8QZW3"/>
<name>A0A3D8QZW3_9EURO</name>
<dbReference type="GeneID" id="38119531"/>
<dbReference type="RefSeq" id="XP_026600263.1">
    <property type="nucleotide sequence ID" value="XM_026751177.1"/>
</dbReference>
<protein>
    <recommendedName>
        <fullName evidence="4">FAR1 domain-containing protein</fullName>
    </recommendedName>
</protein>
<evidence type="ECO:0000256" key="1">
    <source>
        <dbReference type="SAM" id="MobiDB-lite"/>
    </source>
</evidence>
<sequence length="239" mass="26956">MESNPNEILFPNQASDAGSIHLSSDPGNEAPSKPSADEHDSEIEDQYDGISELEDGSKEVFNSMEEAEAYLKSFARINGFAVLKRSTSKYPKCYGEVNFIDFECHRGAVPTPKKNPLPEPTPPPKPRSAGSYQINCPFKVIVRRQTPTAVLEVIHGSHNHERTEDSSIPDRRREYIEDHKGEIFGLMSGGAGCHPRHVMDYLKRMEEPCPLRIKDLYNLRDKFQRQFLDGKTPTKALIN</sequence>
<dbReference type="STRING" id="1810919.A0A3D8QZW3"/>
<feature type="region of interest" description="Disordered" evidence="1">
    <location>
        <begin position="109"/>
        <end position="130"/>
    </location>
</feature>
<organism evidence="2 3">
    <name type="scientific">Aspergillus mulundensis</name>
    <dbReference type="NCBI Taxonomy" id="1810919"/>
    <lineage>
        <taxon>Eukaryota</taxon>
        <taxon>Fungi</taxon>
        <taxon>Dikarya</taxon>
        <taxon>Ascomycota</taxon>
        <taxon>Pezizomycotina</taxon>
        <taxon>Eurotiomycetes</taxon>
        <taxon>Eurotiomycetidae</taxon>
        <taxon>Eurotiales</taxon>
        <taxon>Aspergillaceae</taxon>
        <taxon>Aspergillus</taxon>
        <taxon>Aspergillus subgen. Nidulantes</taxon>
    </lineage>
</organism>
<feature type="region of interest" description="Disordered" evidence="1">
    <location>
        <begin position="1"/>
        <end position="47"/>
    </location>
</feature>
<evidence type="ECO:0000313" key="2">
    <source>
        <dbReference type="EMBL" id="RDW67295.1"/>
    </source>
</evidence>
<dbReference type="Proteomes" id="UP000256690">
    <property type="component" value="Unassembled WGS sequence"/>
</dbReference>
<dbReference type="EMBL" id="PVWQ01000012">
    <property type="protein sequence ID" value="RDW67295.1"/>
    <property type="molecule type" value="Genomic_DNA"/>
</dbReference>
<feature type="compositionally biased region" description="Pro residues" evidence="1">
    <location>
        <begin position="113"/>
        <end position="126"/>
    </location>
</feature>
<keyword evidence="3" id="KW-1185">Reference proteome</keyword>
<feature type="compositionally biased region" description="Polar residues" evidence="1">
    <location>
        <begin position="1"/>
        <end position="26"/>
    </location>
</feature>
<accession>A0A3D8QZW3</accession>
<proteinExistence type="predicted"/>
<evidence type="ECO:0000313" key="3">
    <source>
        <dbReference type="Proteomes" id="UP000256690"/>
    </source>
</evidence>
<evidence type="ECO:0008006" key="4">
    <source>
        <dbReference type="Google" id="ProtNLM"/>
    </source>
</evidence>
<dbReference type="PANTHER" id="PTHR47718">
    <property type="entry name" value="OS01G0519700 PROTEIN"/>
    <property type="match status" value="1"/>
</dbReference>
<gene>
    <name evidence="2" type="ORF">DSM5745_09161</name>
</gene>
<comment type="caution">
    <text evidence="2">The sequence shown here is derived from an EMBL/GenBank/DDBJ whole genome shotgun (WGS) entry which is preliminary data.</text>
</comment>
<reference evidence="2 3" key="1">
    <citation type="journal article" date="2018" name="IMA Fungus">
        <title>IMA Genome-F 9: Draft genome sequence of Annulohypoxylon stygium, Aspergillus mulundensis, Berkeleyomyces basicola (syn. Thielaviopsis basicola), Ceratocystis smalleyi, two Cercospora beticola strains, Coleophoma cylindrospora, Fusarium fracticaudum, Phialophora cf. hyalina, and Morchella septimelata.</title>
        <authorList>
            <person name="Wingfield B.D."/>
            <person name="Bills G.F."/>
            <person name="Dong Y."/>
            <person name="Huang W."/>
            <person name="Nel W.J."/>
            <person name="Swalarsk-Parry B.S."/>
            <person name="Vaghefi N."/>
            <person name="Wilken P.M."/>
            <person name="An Z."/>
            <person name="de Beer Z.W."/>
            <person name="De Vos L."/>
            <person name="Chen L."/>
            <person name="Duong T.A."/>
            <person name="Gao Y."/>
            <person name="Hammerbacher A."/>
            <person name="Kikkert J.R."/>
            <person name="Li Y."/>
            <person name="Li H."/>
            <person name="Li K."/>
            <person name="Li Q."/>
            <person name="Liu X."/>
            <person name="Ma X."/>
            <person name="Naidoo K."/>
            <person name="Pethybridge S.J."/>
            <person name="Sun J."/>
            <person name="Steenkamp E.T."/>
            <person name="van der Nest M.A."/>
            <person name="van Wyk S."/>
            <person name="Wingfield M.J."/>
            <person name="Xiong C."/>
            <person name="Yue Q."/>
            <person name="Zhang X."/>
        </authorList>
    </citation>
    <scope>NUCLEOTIDE SEQUENCE [LARGE SCALE GENOMIC DNA]</scope>
    <source>
        <strain evidence="2 3">DSM 5745</strain>
    </source>
</reference>